<evidence type="ECO:0000313" key="2">
    <source>
        <dbReference type="EMBL" id="KAJ8363121.1"/>
    </source>
</evidence>
<accession>A0A9Q1FNR9</accession>
<reference evidence="2" key="1">
    <citation type="journal article" date="2023" name="Science">
        <title>Genome structures resolve the early diversification of teleost fishes.</title>
        <authorList>
            <person name="Parey E."/>
            <person name="Louis A."/>
            <person name="Montfort J."/>
            <person name="Bouchez O."/>
            <person name="Roques C."/>
            <person name="Iampietro C."/>
            <person name="Lluch J."/>
            <person name="Castinel A."/>
            <person name="Donnadieu C."/>
            <person name="Desvignes T."/>
            <person name="Floi Bucao C."/>
            <person name="Jouanno E."/>
            <person name="Wen M."/>
            <person name="Mejri S."/>
            <person name="Dirks R."/>
            <person name="Jansen H."/>
            <person name="Henkel C."/>
            <person name="Chen W.J."/>
            <person name="Zahm M."/>
            <person name="Cabau C."/>
            <person name="Klopp C."/>
            <person name="Thompson A.W."/>
            <person name="Robinson-Rechavi M."/>
            <person name="Braasch I."/>
            <person name="Lecointre G."/>
            <person name="Bobe J."/>
            <person name="Postlethwait J.H."/>
            <person name="Berthelot C."/>
            <person name="Roest Crollius H."/>
            <person name="Guiguen Y."/>
        </authorList>
    </citation>
    <scope>NUCLEOTIDE SEQUENCE</scope>
    <source>
        <strain evidence="2">WJC10195</strain>
    </source>
</reference>
<evidence type="ECO:0000313" key="3">
    <source>
        <dbReference type="Proteomes" id="UP001152622"/>
    </source>
</evidence>
<keyword evidence="3" id="KW-1185">Reference proteome</keyword>
<organism evidence="2 3">
    <name type="scientific">Synaphobranchus kaupii</name>
    <name type="common">Kaup's arrowtooth eel</name>
    <dbReference type="NCBI Taxonomy" id="118154"/>
    <lineage>
        <taxon>Eukaryota</taxon>
        <taxon>Metazoa</taxon>
        <taxon>Chordata</taxon>
        <taxon>Craniata</taxon>
        <taxon>Vertebrata</taxon>
        <taxon>Euteleostomi</taxon>
        <taxon>Actinopterygii</taxon>
        <taxon>Neopterygii</taxon>
        <taxon>Teleostei</taxon>
        <taxon>Anguilliformes</taxon>
        <taxon>Synaphobranchidae</taxon>
        <taxon>Synaphobranchus</taxon>
    </lineage>
</organism>
<gene>
    <name evidence="2" type="ORF">SKAU_G00119520</name>
</gene>
<evidence type="ECO:0000256" key="1">
    <source>
        <dbReference type="SAM" id="MobiDB-lite"/>
    </source>
</evidence>
<protein>
    <submittedName>
        <fullName evidence="2">Uncharacterized protein</fullName>
    </submittedName>
</protein>
<dbReference type="EMBL" id="JAINUF010000004">
    <property type="protein sequence ID" value="KAJ8363121.1"/>
    <property type="molecule type" value="Genomic_DNA"/>
</dbReference>
<comment type="caution">
    <text evidence="2">The sequence shown here is derived from an EMBL/GenBank/DDBJ whole genome shotgun (WGS) entry which is preliminary data.</text>
</comment>
<sequence>MVGMKSRLYEVPVAGSPLQKPGCEGQLGTAVCFGGRIRACSPRWRRWSRGEGAFCESIQLSGSRSHIWKAFPVVAPAKAWAEPGPSPVSGATPQFGWGEGGGGGARPRQAATPDNQQARRGLNWTRASQEKLLGGTDRFGPRHTLCFSPAKHSRRTNTSFRSALNELCTSRRDRGTL</sequence>
<proteinExistence type="predicted"/>
<name>A0A9Q1FNR9_SYNKA</name>
<feature type="region of interest" description="Disordered" evidence="1">
    <location>
        <begin position="84"/>
        <end position="120"/>
    </location>
</feature>
<dbReference type="AlphaFoldDB" id="A0A9Q1FNR9"/>
<dbReference type="Proteomes" id="UP001152622">
    <property type="component" value="Chromosome 4"/>
</dbReference>